<sequence length="552" mass="59770">MSATLLQRDPAGELAADPSQAEAVQRAAAQLRTGRGEGIAEALRARVAAGDLDALVLSALALGLEGRAEEAAAAMVEVAERRPDALHPLCDLAPLVTEPNTLARLEHVYRAVAARTPDEPRLWHAFSLYYTQAFRHDEAVAAARRSVALDGGTAITTNQLGISLTASGALEEGLEVFADSARRWPDSFAAFSNIACTQAALGRFEPALEAYRRAISLSPGAAQLRLNHAICLLKAGRMTQGWTEYEWRLHLPGHTELPRETLLPSLSKETRLDGRTVLVTHEEGLGDTLQFLRFIAPLAAHGARVVVAVPAALLSLAARVEGVAEAVDADRVTLRYDWHCPFMSLPRALAATSGRDGAPVPYLRPAPEAVARWSEHLPSPGTLRVGLVWAGASRAHLHWAVAVDRRRSVSLAQLSALGGLRGVSLVSLQLGPPADQLFDPPEGMRIHDAMHEARSMDDTAALIAGLDLVISVDTSVAHLAGGMGKPVFLLDRFDNCWRWGHGSETTALYPQMRIFRQERPDAWEAPIGRLVEAVREMAESRTGPTRRTKRRR</sequence>
<keyword evidence="4" id="KW-1185">Reference proteome</keyword>
<reference evidence="3 4" key="1">
    <citation type="submission" date="2020-08" db="EMBL/GenBank/DDBJ databases">
        <title>Genomic Encyclopedia of Type Strains, Phase III (KMG-III): the genomes of soil and plant-associated and newly described type strains.</title>
        <authorList>
            <person name="Whitman W."/>
        </authorList>
    </citation>
    <scope>NUCLEOTIDE SEQUENCE [LARGE SCALE GENOMIC DNA]</scope>
    <source>
        <strain evidence="3 4">CECT 8088</strain>
    </source>
</reference>
<gene>
    <name evidence="3" type="ORF">FHR90_000321</name>
</gene>
<comment type="caution">
    <text evidence="3">The sequence shown here is derived from an EMBL/GenBank/DDBJ whole genome shotgun (WGS) entry which is preliminary data.</text>
</comment>
<dbReference type="EMBL" id="JACHXV010000001">
    <property type="protein sequence ID" value="MBB3172515.1"/>
    <property type="molecule type" value="Genomic_DNA"/>
</dbReference>
<dbReference type="Gene3D" id="1.25.40.10">
    <property type="entry name" value="Tetratricopeptide repeat domain"/>
    <property type="match status" value="1"/>
</dbReference>
<dbReference type="InterPro" id="IPR011990">
    <property type="entry name" value="TPR-like_helical_dom_sf"/>
</dbReference>
<dbReference type="RefSeq" id="WP_183274636.1">
    <property type="nucleotide sequence ID" value="NZ_JACHXV010000001.1"/>
</dbReference>
<feature type="repeat" description="TPR" evidence="1">
    <location>
        <begin position="188"/>
        <end position="221"/>
    </location>
</feature>
<evidence type="ECO:0000256" key="2">
    <source>
        <dbReference type="SAM" id="MobiDB-lite"/>
    </source>
</evidence>
<dbReference type="SUPFAM" id="SSF53756">
    <property type="entry name" value="UDP-Glycosyltransferase/glycogen phosphorylase"/>
    <property type="match status" value="1"/>
</dbReference>
<dbReference type="PROSITE" id="PS50005">
    <property type="entry name" value="TPR"/>
    <property type="match status" value="1"/>
</dbReference>
<dbReference type="Pfam" id="PF13181">
    <property type="entry name" value="TPR_8"/>
    <property type="match status" value="1"/>
</dbReference>
<dbReference type="SMART" id="SM00028">
    <property type="entry name" value="TPR"/>
    <property type="match status" value="2"/>
</dbReference>
<keyword evidence="1" id="KW-0802">TPR repeat</keyword>
<name>A0A839UV56_9PROT</name>
<evidence type="ECO:0000313" key="4">
    <source>
        <dbReference type="Proteomes" id="UP000557688"/>
    </source>
</evidence>
<feature type="region of interest" description="Disordered" evidence="2">
    <location>
        <begin position="1"/>
        <end position="20"/>
    </location>
</feature>
<proteinExistence type="predicted"/>
<dbReference type="Gene3D" id="3.40.50.2000">
    <property type="entry name" value="Glycogen Phosphorylase B"/>
    <property type="match status" value="1"/>
</dbReference>
<evidence type="ECO:0000256" key="1">
    <source>
        <dbReference type="PROSITE-ProRule" id="PRU00339"/>
    </source>
</evidence>
<dbReference type="SUPFAM" id="SSF48452">
    <property type="entry name" value="TPR-like"/>
    <property type="match status" value="1"/>
</dbReference>
<dbReference type="Proteomes" id="UP000557688">
    <property type="component" value="Unassembled WGS sequence"/>
</dbReference>
<organism evidence="3 4">
    <name type="scientific">Endobacter medicaginis</name>
    <dbReference type="NCBI Taxonomy" id="1181271"/>
    <lineage>
        <taxon>Bacteria</taxon>
        <taxon>Pseudomonadati</taxon>
        <taxon>Pseudomonadota</taxon>
        <taxon>Alphaproteobacteria</taxon>
        <taxon>Acetobacterales</taxon>
        <taxon>Acetobacteraceae</taxon>
        <taxon>Endobacter</taxon>
    </lineage>
</organism>
<accession>A0A839UV56</accession>
<dbReference type="AlphaFoldDB" id="A0A839UV56"/>
<evidence type="ECO:0000313" key="3">
    <source>
        <dbReference type="EMBL" id="MBB3172515.1"/>
    </source>
</evidence>
<dbReference type="InterPro" id="IPR019734">
    <property type="entry name" value="TPR_rpt"/>
</dbReference>
<protein>
    <submittedName>
        <fullName evidence="3">Flp pilus assembly protein TadD</fullName>
    </submittedName>
</protein>